<dbReference type="Gene3D" id="1.10.1220.170">
    <property type="match status" value="1"/>
</dbReference>
<dbReference type="AlphaFoldDB" id="A0A2V2MU34"/>
<dbReference type="OrthoDB" id="7794at2157"/>
<accession>A0A2V2MU34</accession>
<keyword evidence="2" id="KW-1185">Reference proteome</keyword>
<dbReference type="RefSeq" id="WP_109970257.1">
    <property type="nucleotide sequence ID" value="NZ_CP176093.1"/>
</dbReference>
<name>A0A2V2MU34_9EURY</name>
<dbReference type="EMBL" id="QGMY01000021">
    <property type="protein sequence ID" value="PWR69665.1"/>
    <property type="molecule type" value="Genomic_DNA"/>
</dbReference>
<organism evidence="1 2">
    <name type="scientific">Methanospirillum lacunae</name>
    <dbReference type="NCBI Taxonomy" id="668570"/>
    <lineage>
        <taxon>Archaea</taxon>
        <taxon>Methanobacteriati</taxon>
        <taxon>Methanobacteriota</taxon>
        <taxon>Stenosarchaea group</taxon>
        <taxon>Methanomicrobia</taxon>
        <taxon>Methanomicrobiales</taxon>
        <taxon>Methanospirillaceae</taxon>
        <taxon>Methanospirillum</taxon>
    </lineage>
</organism>
<protein>
    <submittedName>
        <fullName evidence="1">Uncharacterized protein</fullName>
    </submittedName>
</protein>
<comment type="caution">
    <text evidence="1">The sequence shown here is derived from an EMBL/GenBank/DDBJ whole genome shotgun (WGS) entry which is preliminary data.</text>
</comment>
<dbReference type="Proteomes" id="UP000245657">
    <property type="component" value="Unassembled WGS sequence"/>
</dbReference>
<dbReference type="GeneID" id="97548231"/>
<proteinExistence type="predicted"/>
<gene>
    <name evidence="1" type="ORF">DK846_17290</name>
</gene>
<evidence type="ECO:0000313" key="2">
    <source>
        <dbReference type="Proteomes" id="UP000245657"/>
    </source>
</evidence>
<sequence>MQEASTIYIRSDLKEQLSNLKTHPRESYSAVIERLLSSVIDPDPLTTEEIAGIQEALEDIKAGKVHTEEEIMKEFGVE</sequence>
<reference evidence="1 2" key="1">
    <citation type="submission" date="2018-05" db="EMBL/GenBank/DDBJ databases">
        <title>Draft genome of Methanospirillum lacunae Ki8-1.</title>
        <authorList>
            <person name="Dueholm M.S."/>
            <person name="Nielsen P.H."/>
            <person name="Bakmann L.F."/>
            <person name="Otzen D.E."/>
        </authorList>
    </citation>
    <scope>NUCLEOTIDE SEQUENCE [LARGE SCALE GENOMIC DNA]</scope>
    <source>
        <strain evidence="1 2">Ki8-1</strain>
    </source>
</reference>
<evidence type="ECO:0000313" key="1">
    <source>
        <dbReference type="EMBL" id="PWR69665.1"/>
    </source>
</evidence>